<feature type="compositionally biased region" description="Low complexity" evidence="1">
    <location>
        <begin position="27"/>
        <end position="39"/>
    </location>
</feature>
<accession>A0A932G1F5</accession>
<reference evidence="2" key="1">
    <citation type="submission" date="2020-07" db="EMBL/GenBank/DDBJ databases">
        <title>Huge and variable diversity of episymbiotic CPR bacteria and DPANN archaea in groundwater ecosystems.</title>
        <authorList>
            <person name="He C.Y."/>
            <person name="Keren R."/>
            <person name="Whittaker M."/>
            <person name="Farag I.F."/>
            <person name="Doudna J."/>
            <person name="Cate J.H.D."/>
            <person name="Banfield J.F."/>
        </authorList>
    </citation>
    <scope>NUCLEOTIDE SEQUENCE</scope>
    <source>
        <strain evidence="2">NC_groundwater_672_Ag_B-0.1um_62_36</strain>
    </source>
</reference>
<gene>
    <name evidence="2" type="ORF">HYY20_10040</name>
</gene>
<evidence type="ECO:0000313" key="3">
    <source>
        <dbReference type="Proteomes" id="UP000769766"/>
    </source>
</evidence>
<proteinExistence type="predicted"/>
<sequence length="142" mass="15161">MEKDKPLLHGSPLTAEGPRPLQPGCVAARRTSSGSSAGSFPEVREEVGCNPLILLGQKASESLFRNNSDLQRASDYVEITGDLHVVADDPDDDKFVECAMVAGASRIVSGDQHLLALGQYEGIHILSAAEFITHFTRLEGSA</sequence>
<evidence type="ECO:0008006" key="4">
    <source>
        <dbReference type="Google" id="ProtNLM"/>
    </source>
</evidence>
<dbReference type="AlphaFoldDB" id="A0A932G1F5"/>
<comment type="caution">
    <text evidence="2">The sequence shown here is derived from an EMBL/GenBank/DDBJ whole genome shotgun (WGS) entry which is preliminary data.</text>
</comment>
<evidence type="ECO:0000313" key="2">
    <source>
        <dbReference type="EMBL" id="MBI2877210.1"/>
    </source>
</evidence>
<dbReference type="Proteomes" id="UP000769766">
    <property type="component" value="Unassembled WGS sequence"/>
</dbReference>
<feature type="region of interest" description="Disordered" evidence="1">
    <location>
        <begin position="1"/>
        <end position="42"/>
    </location>
</feature>
<dbReference type="EMBL" id="JACPRF010000304">
    <property type="protein sequence ID" value="MBI2877210.1"/>
    <property type="molecule type" value="Genomic_DNA"/>
</dbReference>
<name>A0A932G1F5_UNCTE</name>
<protein>
    <recommendedName>
        <fullName evidence="4">Toxin-antitoxin system toxin component, PIN family</fullName>
    </recommendedName>
</protein>
<evidence type="ECO:0000256" key="1">
    <source>
        <dbReference type="SAM" id="MobiDB-lite"/>
    </source>
</evidence>
<organism evidence="2 3">
    <name type="scientific">Tectimicrobiota bacterium</name>
    <dbReference type="NCBI Taxonomy" id="2528274"/>
    <lineage>
        <taxon>Bacteria</taxon>
        <taxon>Pseudomonadati</taxon>
        <taxon>Nitrospinota/Tectimicrobiota group</taxon>
        <taxon>Candidatus Tectimicrobiota</taxon>
    </lineage>
</organism>